<comment type="caution">
    <text evidence="6">The sequence shown here is derived from an EMBL/GenBank/DDBJ whole genome shotgun (WGS) entry which is preliminary data.</text>
</comment>
<comment type="subcellular location">
    <subcellularLocation>
        <location evidence="1">Membrane</location>
        <topology evidence="1">Multi-pass membrane protein</topology>
    </subcellularLocation>
</comment>
<feature type="transmembrane region" description="Helical" evidence="5">
    <location>
        <begin position="354"/>
        <end position="374"/>
    </location>
</feature>
<evidence type="ECO:0000256" key="3">
    <source>
        <dbReference type="ARBA" id="ARBA00022989"/>
    </source>
</evidence>
<feature type="transmembrane region" description="Helical" evidence="5">
    <location>
        <begin position="109"/>
        <end position="131"/>
    </location>
</feature>
<dbReference type="GO" id="GO:0016020">
    <property type="term" value="C:membrane"/>
    <property type="evidence" value="ECO:0007669"/>
    <property type="project" value="UniProtKB-SubCell"/>
</dbReference>
<evidence type="ECO:0000313" key="6">
    <source>
        <dbReference type="EMBL" id="MDK4767153.1"/>
    </source>
</evidence>
<dbReference type="Proteomes" id="UP001174748">
    <property type="component" value="Unassembled WGS sequence"/>
</dbReference>
<feature type="transmembrane region" description="Helical" evidence="5">
    <location>
        <begin position="85"/>
        <end position="103"/>
    </location>
</feature>
<feature type="transmembrane region" description="Helical" evidence="5">
    <location>
        <begin position="247"/>
        <end position="272"/>
    </location>
</feature>
<evidence type="ECO:0000256" key="5">
    <source>
        <dbReference type="SAM" id="Phobius"/>
    </source>
</evidence>
<keyword evidence="2 5" id="KW-0812">Transmembrane</keyword>
<feature type="transmembrane region" description="Helical" evidence="5">
    <location>
        <begin position="12"/>
        <end position="31"/>
    </location>
</feature>
<accession>A0AAW6X5A3</accession>
<dbReference type="PANTHER" id="PTHR43424">
    <property type="entry name" value="LOCUS PUTATIVE PROTEIN 1-RELATED"/>
    <property type="match status" value="1"/>
</dbReference>
<dbReference type="AlphaFoldDB" id="A0AAW6X5A3"/>
<organism evidence="6 8">
    <name type="scientific">Serratia nevei</name>
    <dbReference type="NCBI Taxonomy" id="2703794"/>
    <lineage>
        <taxon>Bacteria</taxon>
        <taxon>Pseudomonadati</taxon>
        <taxon>Pseudomonadota</taxon>
        <taxon>Gammaproteobacteria</taxon>
        <taxon>Enterobacterales</taxon>
        <taxon>Yersiniaceae</taxon>
        <taxon>Serratia</taxon>
    </lineage>
</organism>
<evidence type="ECO:0000313" key="8">
    <source>
        <dbReference type="Proteomes" id="UP001173597"/>
    </source>
</evidence>
<dbReference type="Proteomes" id="UP001173597">
    <property type="component" value="Unassembled WGS sequence"/>
</dbReference>
<proteinExistence type="predicted"/>
<feature type="transmembrane region" description="Helical" evidence="5">
    <location>
        <begin position="380"/>
        <end position="400"/>
    </location>
</feature>
<keyword evidence="4 5" id="KW-0472">Membrane</keyword>
<dbReference type="EMBL" id="JARTLO010000017">
    <property type="protein sequence ID" value="MDK4767153.1"/>
    <property type="molecule type" value="Genomic_DNA"/>
</dbReference>
<dbReference type="InterPro" id="IPR002797">
    <property type="entry name" value="Polysacc_synth"/>
</dbReference>
<feature type="transmembrane region" description="Helical" evidence="5">
    <location>
        <begin position="208"/>
        <end position="227"/>
    </location>
</feature>
<sequence>MNISVLKNFSWMVIEKIVSVFGLIFVTSYVAKYIGPSAFGTMAFAISVFGIVQAVSLFGTETIIFKRMSSNERSGIRLMLSAKKLRRSIFFVLATVLIIYFYFMTDTLTFVFCLAASIAAYFFSQDVIAIYNDAALNSKFNAFANVIGLGVSLLLRLVVVHANLDIKFLAIPIITVAIIPYYIRVFFFKARHKRINGDRFRGRRYIIYMLYAGLPLAISGISISIYTRLSQVLLAKFGTTAELGLFAAANTLASSWAFISLAFITSSFAIIYKESDREKSINEAARLNGIVLLFCLVTVTLIIIFGRFFISVLYGEQYRDAYPIMIILAVATAFSAMGPVAYRYIIKESGYKFISYKTFFVFIINFPLSMFLISHYSVLGAAYSMLITEFISLTALNYLFNQGVVARIHIKTFNPFLYLKGKVR</sequence>
<reference evidence="6" key="1">
    <citation type="submission" date="2023-01" db="EMBL/GenBank/DDBJ databases">
        <title>Genomic dissection of endemic carbapenem resistance: metallo-beta-lactamase gene dissemination through clonal, plasmid and integron transfer pathways.</title>
        <authorList>
            <person name="Macesic N."/>
        </authorList>
    </citation>
    <scope>NUCLEOTIDE SEQUENCE</scope>
    <source>
        <strain evidence="7">CPO382</strain>
        <strain evidence="6">CPO573</strain>
    </source>
</reference>
<evidence type="ECO:0000313" key="7">
    <source>
        <dbReference type="EMBL" id="MDK5170128.1"/>
    </source>
</evidence>
<feature type="transmembrane region" description="Helical" evidence="5">
    <location>
        <begin position="143"/>
        <end position="162"/>
    </location>
</feature>
<protein>
    <submittedName>
        <fullName evidence="6">Oligosaccharide flippase family protein</fullName>
    </submittedName>
</protein>
<dbReference type="Pfam" id="PF01943">
    <property type="entry name" value="Polysacc_synt"/>
    <property type="match status" value="1"/>
</dbReference>
<keyword evidence="9" id="KW-1185">Reference proteome</keyword>
<feature type="transmembrane region" description="Helical" evidence="5">
    <location>
        <begin position="322"/>
        <end position="342"/>
    </location>
</feature>
<dbReference type="EMBL" id="JARTOI010000007">
    <property type="protein sequence ID" value="MDK5170128.1"/>
    <property type="molecule type" value="Genomic_DNA"/>
</dbReference>
<dbReference type="InterPro" id="IPR052556">
    <property type="entry name" value="PolySynth_Transporter"/>
</dbReference>
<evidence type="ECO:0000256" key="4">
    <source>
        <dbReference type="ARBA" id="ARBA00023136"/>
    </source>
</evidence>
<gene>
    <name evidence="6" type="ORF">P9854_15215</name>
    <name evidence="7" type="ORF">P9921_06500</name>
</gene>
<evidence type="ECO:0000256" key="1">
    <source>
        <dbReference type="ARBA" id="ARBA00004141"/>
    </source>
</evidence>
<feature type="transmembrane region" description="Helical" evidence="5">
    <location>
        <begin position="43"/>
        <end position="64"/>
    </location>
</feature>
<keyword evidence="3 5" id="KW-1133">Transmembrane helix</keyword>
<evidence type="ECO:0000256" key="2">
    <source>
        <dbReference type="ARBA" id="ARBA00022692"/>
    </source>
</evidence>
<feature type="transmembrane region" description="Helical" evidence="5">
    <location>
        <begin position="168"/>
        <end position="187"/>
    </location>
</feature>
<name>A0AAW6X5A3_9GAMM</name>
<dbReference type="PANTHER" id="PTHR43424:SF1">
    <property type="entry name" value="LOCUS PUTATIVE PROTEIN 1-RELATED"/>
    <property type="match status" value="1"/>
</dbReference>
<feature type="transmembrane region" description="Helical" evidence="5">
    <location>
        <begin position="284"/>
        <end position="310"/>
    </location>
</feature>
<evidence type="ECO:0000313" key="9">
    <source>
        <dbReference type="Proteomes" id="UP001174748"/>
    </source>
</evidence>
<dbReference type="RefSeq" id="WP_201621425.1">
    <property type="nucleotide sequence ID" value="NZ_JARTLO010000017.1"/>
</dbReference>